<dbReference type="Proteomes" id="UP000002315">
    <property type="component" value="Chromosome"/>
</dbReference>
<dbReference type="PANTHER" id="PTHR30151:SF0">
    <property type="entry name" value="ABC TRANSPORTER PERMEASE PROTEIN MJ0413-RELATED"/>
    <property type="match status" value="1"/>
</dbReference>
<dbReference type="HOGENOM" id="CLU_046113_1_4_2"/>
<feature type="transmembrane region" description="Helical" evidence="7">
    <location>
        <begin position="217"/>
        <end position="236"/>
    </location>
</feature>
<evidence type="ECO:0000256" key="4">
    <source>
        <dbReference type="ARBA" id="ARBA00022692"/>
    </source>
</evidence>
<keyword evidence="10" id="KW-1185">Reference proteome</keyword>
<keyword evidence="3" id="KW-1003">Cell membrane</keyword>
<evidence type="ECO:0000313" key="10">
    <source>
        <dbReference type="Proteomes" id="UP000002315"/>
    </source>
</evidence>
<dbReference type="SUPFAM" id="SSF161098">
    <property type="entry name" value="MetI-like"/>
    <property type="match status" value="1"/>
</dbReference>
<keyword evidence="5 7" id="KW-1133">Transmembrane helix</keyword>
<evidence type="ECO:0000256" key="6">
    <source>
        <dbReference type="ARBA" id="ARBA00023136"/>
    </source>
</evidence>
<dbReference type="CDD" id="cd06261">
    <property type="entry name" value="TM_PBP2"/>
    <property type="match status" value="1"/>
</dbReference>
<evidence type="ECO:0000256" key="5">
    <source>
        <dbReference type="ARBA" id="ARBA00022989"/>
    </source>
</evidence>
<evidence type="ECO:0000256" key="7">
    <source>
        <dbReference type="RuleBase" id="RU363032"/>
    </source>
</evidence>
<evidence type="ECO:0000313" key="9">
    <source>
        <dbReference type="EMBL" id="ADP77416.1"/>
    </source>
</evidence>
<keyword evidence="6 7" id="KW-0472">Membrane</keyword>
<dbReference type="GO" id="GO:0005886">
    <property type="term" value="C:plasma membrane"/>
    <property type="evidence" value="ECO:0007669"/>
    <property type="project" value="UniProtKB-SubCell"/>
</dbReference>
<evidence type="ECO:0000256" key="1">
    <source>
        <dbReference type="ARBA" id="ARBA00004651"/>
    </source>
</evidence>
<organism evidence="9 10">
    <name type="scientific">Methanothermus fervidus (strain ATCC 43054 / DSM 2088 / JCM 10308 / V24 S)</name>
    <dbReference type="NCBI Taxonomy" id="523846"/>
    <lineage>
        <taxon>Archaea</taxon>
        <taxon>Methanobacteriati</taxon>
        <taxon>Methanobacteriota</taxon>
        <taxon>Methanomada group</taxon>
        <taxon>Methanobacteria</taxon>
        <taxon>Methanobacteriales</taxon>
        <taxon>Methanothermaceae</taxon>
        <taxon>Methanothermus</taxon>
    </lineage>
</organism>
<protein>
    <submittedName>
        <fullName evidence="9">Binding-protein-dependent transport systems inner membrane component</fullName>
    </submittedName>
</protein>
<feature type="transmembrane region" description="Helical" evidence="7">
    <location>
        <begin position="12"/>
        <end position="32"/>
    </location>
</feature>
<keyword evidence="2 7" id="KW-0813">Transport</keyword>
<feature type="transmembrane region" description="Helical" evidence="7">
    <location>
        <begin position="62"/>
        <end position="84"/>
    </location>
</feature>
<proteinExistence type="inferred from homology"/>
<dbReference type="EMBL" id="CP002278">
    <property type="protein sequence ID" value="ADP77416.1"/>
    <property type="molecule type" value="Genomic_DNA"/>
</dbReference>
<dbReference type="Gene3D" id="1.10.3720.10">
    <property type="entry name" value="MetI-like"/>
    <property type="match status" value="1"/>
</dbReference>
<dbReference type="KEGG" id="mfv:Mfer_0617"/>
<dbReference type="GO" id="GO:0055085">
    <property type="term" value="P:transmembrane transport"/>
    <property type="evidence" value="ECO:0007669"/>
    <property type="project" value="InterPro"/>
</dbReference>
<feature type="transmembrane region" description="Helical" evidence="7">
    <location>
        <begin position="121"/>
        <end position="140"/>
    </location>
</feature>
<sequence>MKKYLEMTLSPLLVIILWSLLTFTNIIPNYILPNPGEVLISFYTLIKNGELFVHAYNTLMRVVLGFLIASAIAIPLGIGIGWSETIENIFNPLIQILRPIPPLAWVPFALIWFGIGLKSEVFIIFIGSFFPILLNTVDAVKGVEKVFIESAYVLGANEQQILTKVVLPGSLPGIVLGMRVGFGIGFMCTVAAEMIAAKSGLGYLIMDSMRLMDTGTMLVGIITIGILGFLIDTIFAKIEKREFKWRGKTT</sequence>
<name>E3GYN4_METFV</name>
<evidence type="ECO:0000256" key="2">
    <source>
        <dbReference type="ARBA" id="ARBA00022448"/>
    </source>
</evidence>
<feature type="domain" description="ABC transmembrane type-1" evidence="8">
    <location>
        <begin position="55"/>
        <end position="235"/>
    </location>
</feature>
<dbReference type="AlphaFoldDB" id="E3GYN4"/>
<dbReference type="FunFam" id="1.10.3720.10:FF:000003">
    <property type="entry name" value="Aliphatic sulfonate ABC transporter permease"/>
    <property type="match status" value="1"/>
</dbReference>
<keyword evidence="4 7" id="KW-0812">Transmembrane</keyword>
<gene>
    <name evidence="9" type="ordered locus">Mfer_0617</name>
</gene>
<dbReference type="InterPro" id="IPR000515">
    <property type="entry name" value="MetI-like"/>
</dbReference>
<dbReference type="STRING" id="523846.Mfer_0617"/>
<reference evidence="9 10" key="1">
    <citation type="journal article" date="2010" name="Stand. Genomic Sci.">
        <title>Complete genome sequence of Methanothermus fervidus type strain (V24S).</title>
        <authorList>
            <person name="Anderson I."/>
            <person name="Djao O.D."/>
            <person name="Misra M."/>
            <person name="Chertkov O."/>
            <person name="Nolan M."/>
            <person name="Lucas S."/>
            <person name="Lapidus A."/>
            <person name="Del Rio T.G."/>
            <person name="Tice H."/>
            <person name="Cheng J.F."/>
            <person name="Tapia R."/>
            <person name="Han C."/>
            <person name="Goodwin L."/>
            <person name="Pitluck S."/>
            <person name="Liolios K."/>
            <person name="Ivanova N."/>
            <person name="Mavromatis K."/>
            <person name="Mikhailova N."/>
            <person name="Pati A."/>
            <person name="Brambilla E."/>
            <person name="Chen A."/>
            <person name="Palaniappan K."/>
            <person name="Land M."/>
            <person name="Hauser L."/>
            <person name="Chang Y.J."/>
            <person name="Jeffries C.D."/>
            <person name="Sikorski J."/>
            <person name="Spring S."/>
            <person name="Rohde M."/>
            <person name="Eichinger K."/>
            <person name="Huber H."/>
            <person name="Wirth R."/>
            <person name="Goker M."/>
            <person name="Detter J.C."/>
            <person name="Woyke T."/>
            <person name="Bristow J."/>
            <person name="Eisen J.A."/>
            <person name="Markowitz V."/>
            <person name="Hugenholtz P."/>
            <person name="Klenk H.P."/>
            <person name="Kyrpides N.C."/>
        </authorList>
    </citation>
    <scope>NUCLEOTIDE SEQUENCE [LARGE SCALE GENOMIC DNA]</scope>
    <source>
        <strain evidence="10">ATCC 43054 / DSM 2088 / JCM 10308 / V24 S</strain>
    </source>
</reference>
<dbReference type="Pfam" id="PF00528">
    <property type="entry name" value="BPD_transp_1"/>
    <property type="match status" value="1"/>
</dbReference>
<feature type="transmembrane region" description="Helical" evidence="7">
    <location>
        <begin position="180"/>
        <end position="205"/>
    </location>
</feature>
<dbReference type="PROSITE" id="PS50928">
    <property type="entry name" value="ABC_TM1"/>
    <property type="match status" value="1"/>
</dbReference>
<accession>E3GYN4</accession>
<evidence type="ECO:0000256" key="3">
    <source>
        <dbReference type="ARBA" id="ARBA00022475"/>
    </source>
</evidence>
<feature type="transmembrane region" description="Helical" evidence="7">
    <location>
        <begin position="96"/>
        <end position="115"/>
    </location>
</feature>
<dbReference type="PANTHER" id="PTHR30151">
    <property type="entry name" value="ALKANE SULFONATE ABC TRANSPORTER-RELATED, MEMBRANE SUBUNIT"/>
    <property type="match status" value="1"/>
</dbReference>
<comment type="subcellular location">
    <subcellularLocation>
        <location evidence="1 7">Cell membrane</location>
        <topology evidence="1 7">Multi-pass membrane protein</topology>
    </subcellularLocation>
</comment>
<comment type="similarity">
    <text evidence="7">Belongs to the binding-protein-dependent transport system permease family.</text>
</comment>
<dbReference type="InterPro" id="IPR035906">
    <property type="entry name" value="MetI-like_sf"/>
</dbReference>
<evidence type="ECO:0000259" key="8">
    <source>
        <dbReference type="PROSITE" id="PS50928"/>
    </source>
</evidence>